<protein>
    <submittedName>
        <fullName evidence="1">Uncharacterized protein</fullName>
    </submittedName>
</protein>
<gene>
    <name evidence="1" type="ORF">PEBR_42682</name>
</gene>
<evidence type="ECO:0000313" key="1">
    <source>
        <dbReference type="EMBL" id="OOQ81526.1"/>
    </source>
</evidence>
<proteinExistence type="predicted"/>
<accession>A0A1S9R812</accession>
<evidence type="ECO:0000313" key="2">
    <source>
        <dbReference type="Proteomes" id="UP000190744"/>
    </source>
</evidence>
<organism evidence="1 2">
    <name type="scientific">Penicillium brasilianum</name>
    <dbReference type="NCBI Taxonomy" id="104259"/>
    <lineage>
        <taxon>Eukaryota</taxon>
        <taxon>Fungi</taxon>
        <taxon>Dikarya</taxon>
        <taxon>Ascomycota</taxon>
        <taxon>Pezizomycotina</taxon>
        <taxon>Eurotiomycetes</taxon>
        <taxon>Eurotiomycetidae</taxon>
        <taxon>Eurotiales</taxon>
        <taxon>Aspergillaceae</taxon>
        <taxon>Penicillium</taxon>
    </lineage>
</organism>
<dbReference type="Proteomes" id="UP000190744">
    <property type="component" value="Unassembled WGS sequence"/>
</dbReference>
<dbReference type="EMBL" id="LJBN01000247">
    <property type="protein sequence ID" value="OOQ81526.1"/>
    <property type="molecule type" value="Genomic_DNA"/>
</dbReference>
<reference evidence="2" key="1">
    <citation type="submission" date="2015-09" db="EMBL/GenBank/DDBJ databases">
        <authorList>
            <person name="Fill T.P."/>
            <person name="Baretta J.F."/>
            <person name="de Almeida L.G."/>
            <person name="Rocha M."/>
            <person name="de Souza D.H."/>
            <person name="Malavazi I."/>
            <person name="Cerdeira L.T."/>
            <person name="Hong H."/>
            <person name="Samborskyy M."/>
            <person name="de Vasconcelos A.T."/>
            <person name="Leadlay P."/>
            <person name="Rodrigues-Filho E."/>
        </authorList>
    </citation>
    <scope>NUCLEOTIDE SEQUENCE [LARGE SCALE GENOMIC DNA]</scope>
    <source>
        <strain evidence="2">LaBioMMi 136</strain>
    </source>
</reference>
<comment type="caution">
    <text evidence="1">The sequence shown here is derived from an EMBL/GenBank/DDBJ whole genome shotgun (WGS) entry which is preliminary data.</text>
</comment>
<dbReference type="AlphaFoldDB" id="A0A1S9R812"/>
<sequence length="250" mass="28519">MPEDWAHIVFDARLSSGERAKVNSTLRESLQHTMNCHDLVYGPIRCTTDFLTFAHMSNLPLAIHGEVDRFFAQAINTAKATGGKLLVVMNGWDGLTTDPGSFMGMFRASASSIKIRVFAEVPRSFWQVDVEQAIKVFNGTIRINPYLEELMPHDPFDAETQEQFRLAEAQLEHSTAWFCRELLLQAIKMDYASVKQALQKKHSKQQNTDPDMTTVDYRGEKAITLNFLKTIHRCSYPLFMLTISRDNRRG</sequence>
<name>A0A1S9R812_PENBI</name>